<dbReference type="Gene3D" id="3.90.70.10">
    <property type="entry name" value="Cysteine proteinases"/>
    <property type="match status" value="1"/>
</dbReference>
<organism evidence="3 4">
    <name type="scientific">Candidatus Magasanikbacteria bacterium CG11_big_fil_rev_8_21_14_0_20_39_34</name>
    <dbReference type="NCBI Taxonomy" id="1974653"/>
    <lineage>
        <taxon>Bacteria</taxon>
        <taxon>Candidatus Magasanikiibacteriota</taxon>
    </lineage>
</organism>
<sequence>MFVQKNSYAHSIGDFVFFFNRGTMSNMSIRNFNIFCVVSIGFFSFGTAYLWYEKMSPERADFDPGIELTEFYDFQEEKNVPKKNEEVIRSTVLEDTVKDEEKDAAVDDTTPNIPEKNDIQLLPKEINLDVPFTSQAPEKNWEQPWQDACEEAAVLMMDAYYKNYDVSPLFAKDEILKMVAWEEQKGWGESIGIERVSQLVEYYMGEKSLKSREHLQIIENPKVEEMKASLALGHPILVVANGKILPNPNFRGDGPVYHALIIRGYTEEKFITNDPGTQFGKNFLYSYEDLMNAIADWNGGEVVQGRKVILMFK</sequence>
<evidence type="ECO:0000259" key="2">
    <source>
        <dbReference type="Pfam" id="PF13529"/>
    </source>
</evidence>
<reference evidence="3 4" key="1">
    <citation type="submission" date="2017-09" db="EMBL/GenBank/DDBJ databases">
        <title>Depth-based differentiation of microbial function through sediment-hosted aquifers and enrichment of novel symbionts in the deep terrestrial subsurface.</title>
        <authorList>
            <person name="Probst A.J."/>
            <person name="Ladd B."/>
            <person name="Jarett J.K."/>
            <person name="Geller-Mcgrath D.E."/>
            <person name="Sieber C.M."/>
            <person name="Emerson J.B."/>
            <person name="Anantharaman K."/>
            <person name="Thomas B.C."/>
            <person name="Malmstrom R."/>
            <person name="Stieglmeier M."/>
            <person name="Klingl A."/>
            <person name="Woyke T."/>
            <person name="Ryan C.M."/>
            <person name="Banfield J.F."/>
        </authorList>
    </citation>
    <scope>NUCLEOTIDE SEQUENCE [LARGE SCALE GENOMIC DNA]</scope>
    <source>
        <strain evidence="3">CG11_big_fil_rev_8_21_14_0_20_39_34</strain>
    </source>
</reference>
<comment type="caution">
    <text evidence="3">The sequence shown here is derived from an EMBL/GenBank/DDBJ whole genome shotgun (WGS) entry which is preliminary data.</text>
</comment>
<dbReference type="Proteomes" id="UP000229600">
    <property type="component" value="Unassembled WGS sequence"/>
</dbReference>
<dbReference type="EMBL" id="PCWN01000011">
    <property type="protein sequence ID" value="PIR03675.1"/>
    <property type="molecule type" value="Genomic_DNA"/>
</dbReference>
<protein>
    <recommendedName>
        <fullName evidence="2">Peptidase C39-like domain-containing protein</fullName>
    </recommendedName>
</protein>
<feature type="transmembrane region" description="Helical" evidence="1">
    <location>
        <begin position="32"/>
        <end position="52"/>
    </location>
</feature>
<gene>
    <name evidence="3" type="ORF">COV59_04980</name>
</gene>
<evidence type="ECO:0000313" key="4">
    <source>
        <dbReference type="Proteomes" id="UP000229600"/>
    </source>
</evidence>
<keyword evidence="1" id="KW-0472">Membrane</keyword>
<name>A0A2H0N6D7_9BACT</name>
<feature type="domain" description="Peptidase C39-like" evidence="2">
    <location>
        <begin position="128"/>
        <end position="275"/>
    </location>
</feature>
<proteinExistence type="predicted"/>
<dbReference type="InterPro" id="IPR039564">
    <property type="entry name" value="Peptidase_C39-like"/>
</dbReference>
<dbReference type="Pfam" id="PF13529">
    <property type="entry name" value="Peptidase_C39_2"/>
    <property type="match status" value="1"/>
</dbReference>
<dbReference type="AlphaFoldDB" id="A0A2H0N6D7"/>
<accession>A0A2H0N6D7</accession>
<keyword evidence="1" id="KW-0812">Transmembrane</keyword>
<evidence type="ECO:0000313" key="3">
    <source>
        <dbReference type="EMBL" id="PIR03675.1"/>
    </source>
</evidence>
<evidence type="ECO:0000256" key="1">
    <source>
        <dbReference type="SAM" id="Phobius"/>
    </source>
</evidence>
<keyword evidence="1" id="KW-1133">Transmembrane helix</keyword>